<evidence type="ECO:0000313" key="3">
    <source>
        <dbReference type="Proteomes" id="UP000187406"/>
    </source>
</evidence>
<dbReference type="EMBL" id="BDDD01000615">
    <property type="protein sequence ID" value="GAV68174.1"/>
    <property type="molecule type" value="Genomic_DNA"/>
</dbReference>
<sequence length="168" mass="19603">VTYEGTNQVKEKISMLVHKYELFMMHDNENISHMFTRFTTIVNSLTIEEAKDLTTLPLEQLLGSLMSHETSMMNHEKEETKKKNVALRTSKEENKNVSDEDEEIDNDDSSSDEESNVEAANIAFMAIEKEEKDDEVQFSFDELQSAYKKLFYEYENVNLKNRTLKKNV</sequence>
<comment type="caution">
    <text evidence="2">The sequence shown here is derived from an EMBL/GenBank/DDBJ whole genome shotgun (WGS) entry which is preliminary data.</text>
</comment>
<feature type="compositionally biased region" description="Basic and acidic residues" evidence="1">
    <location>
        <begin position="89"/>
        <end position="98"/>
    </location>
</feature>
<feature type="region of interest" description="Disordered" evidence="1">
    <location>
        <begin position="71"/>
        <end position="117"/>
    </location>
</feature>
<evidence type="ECO:0000313" key="2">
    <source>
        <dbReference type="EMBL" id="GAV68174.1"/>
    </source>
</evidence>
<proteinExistence type="predicted"/>
<accession>A0A1Q3BJY7</accession>
<name>A0A1Q3BJY7_CEPFO</name>
<reference evidence="3" key="1">
    <citation type="submission" date="2016-04" db="EMBL/GenBank/DDBJ databases">
        <title>Cephalotus genome sequencing.</title>
        <authorList>
            <person name="Fukushima K."/>
            <person name="Hasebe M."/>
            <person name="Fang X."/>
        </authorList>
    </citation>
    <scope>NUCLEOTIDE SEQUENCE [LARGE SCALE GENOMIC DNA]</scope>
    <source>
        <strain evidence="3">cv. St1</strain>
    </source>
</reference>
<dbReference type="InParanoid" id="A0A1Q3BJY7"/>
<feature type="non-terminal residue" evidence="2">
    <location>
        <position position="168"/>
    </location>
</feature>
<evidence type="ECO:0000256" key="1">
    <source>
        <dbReference type="SAM" id="MobiDB-lite"/>
    </source>
</evidence>
<gene>
    <name evidence="2" type="ORF">CFOL_v3_11677</name>
</gene>
<feature type="compositionally biased region" description="Acidic residues" evidence="1">
    <location>
        <begin position="99"/>
        <end position="116"/>
    </location>
</feature>
<keyword evidence="3" id="KW-1185">Reference proteome</keyword>
<dbReference type="Proteomes" id="UP000187406">
    <property type="component" value="Unassembled WGS sequence"/>
</dbReference>
<organism evidence="2 3">
    <name type="scientific">Cephalotus follicularis</name>
    <name type="common">Albany pitcher plant</name>
    <dbReference type="NCBI Taxonomy" id="3775"/>
    <lineage>
        <taxon>Eukaryota</taxon>
        <taxon>Viridiplantae</taxon>
        <taxon>Streptophyta</taxon>
        <taxon>Embryophyta</taxon>
        <taxon>Tracheophyta</taxon>
        <taxon>Spermatophyta</taxon>
        <taxon>Magnoliopsida</taxon>
        <taxon>eudicotyledons</taxon>
        <taxon>Gunneridae</taxon>
        <taxon>Pentapetalae</taxon>
        <taxon>rosids</taxon>
        <taxon>fabids</taxon>
        <taxon>Oxalidales</taxon>
        <taxon>Cephalotaceae</taxon>
        <taxon>Cephalotus</taxon>
    </lineage>
</organism>
<feature type="non-terminal residue" evidence="2">
    <location>
        <position position="1"/>
    </location>
</feature>
<protein>
    <submittedName>
        <fullName evidence="2">UBN2 domain-containing protein</fullName>
    </submittedName>
</protein>
<dbReference type="AlphaFoldDB" id="A0A1Q3BJY7"/>